<dbReference type="InterPro" id="IPR008928">
    <property type="entry name" value="6-hairpin_glycosidase_sf"/>
</dbReference>
<feature type="signal peptide" evidence="3">
    <location>
        <begin position="1"/>
        <end position="19"/>
    </location>
</feature>
<evidence type="ECO:0000313" key="4">
    <source>
        <dbReference type="EMBL" id="GGC33431.1"/>
    </source>
</evidence>
<feature type="chain" id="PRO_5046416067" evidence="3">
    <location>
        <begin position="20"/>
        <end position="457"/>
    </location>
</feature>
<dbReference type="PROSITE" id="PS51257">
    <property type="entry name" value="PROKAR_LIPOPROTEIN"/>
    <property type="match status" value="1"/>
</dbReference>
<reference evidence="5" key="1">
    <citation type="journal article" date="2019" name="Int. J. Syst. Evol. Microbiol.">
        <title>The Global Catalogue of Microorganisms (GCM) 10K type strain sequencing project: providing services to taxonomists for standard genome sequencing and annotation.</title>
        <authorList>
            <consortium name="The Broad Institute Genomics Platform"/>
            <consortium name="The Broad Institute Genome Sequencing Center for Infectious Disease"/>
            <person name="Wu L."/>
            <person name="Ma J."/>
        </authorList>
    </citation>
    <scope>NUCLEOTIDE SEQUENCE [LARGE SCALE GENOMIC DNA]</scope>
    <source>
        <strain evidence="5">CGMCC 1.10832</strain>
    </source>
</reference>
<dbReference type="SUPFAM" id="SSF48208">
    <property type="entry name" value="Six-hairpin glycosidases"/>
    <property type="match status" value="1"/>
</dbReference>
<evidence type="ECO:0000256" key="1">
    <source>
        <dbReference type="ARBA" id="ARBA00008558"/>
    </source>
</evidence>
<protein>
    <submittedName>
        <fullName evidence="4">Cellobiose 2-epimerase</fullName>
    </submittedName>
</protein>
<comment type="caution">
    <text evidence="4">The sequence shown here is derived from an EMBL/GenBank/DDBJ whole genome shotgun (WGS) entry which is preliminary data.</text>
</comment>
<dbReference type="PANTHER" id="PTHR15108">
    <property type="entry name" value="N-ACYLGLUCOSAMINE-2-EPIMERASE"/>
    <property type="match status" value="1"/>
</dbReference>
<keyword evidence="2" id="KW-0413">Isomerase</keyword>
<evidence type="ECO:0000313" key="5">
    <source>
        <dbReference type="Proteomes" id="UP000636010"/>
    </source>
</evidence>
<accession>A0ABQ1M1U7</accession>
<dbReference type="Proteomes" id="UP000636010">
    <property type="component" value="Unassembled WGS sequence"/>
</dbReference>
<dbReference type="InterPro" id="IPR012341">
    <property type="entry name" value="6hp_glycosidase-like_sf"/>
</dbReference>
<sequence>MKYYNILKLFLLTILVITACSEKNNDDTKSTQQTEFDEAISVVLSNWYPLVIDQEDGGYYSDITYDFKLGERHNKMIVTQSRHLWTSSKGIMLFPSDSLYKVAAAHGFYFLKNVMWDKEYGGFHSLVNKQGIPVLLSEGQEKTAYGNAFAIYGLATYYKATKNEEALSLAKETFQWLEEHSHDSIHNGYYQSLDIDGTPHIRPEDQNSTSDLGYKDQNSSIHLLEAFTTLYEVWPNELLSERLEELLLLIRDTITIDKGYMHLFFQPDWTPITFKNESLETIQKHFYLDHVSFGHDIETAYLLLEASHTLKLKNDTVTLNIAKRMTDHAILTGWDNQLGGLYDGGYYLQNEDSITILNEQKNWWSQAEALNTLLIMSRKFPNDSINYKGYFDELWNYTRKYMVDSSNGGWYEWGIDKNPDAKLALKGHIWKANYHNFRAITNISSMLKEEKNGDIYE</sequence>
<evidence type="ECO:0000256" key="2">
    <source>
        <dbReference type="ARBA" id="ARBA00023235"/>
    </source>
</evidence>
<dbReference type="Pfam" id="PF07221">
    <property type="entry name" value="GlcNAc_2-epim"/>
    <property type="match status" value="1"/>
</dbReference>
<gene>
    <name evidence="4" type="ORF">GCM10011506_18620</name>
</gene>
<keyword evidence="5" id="KW-1185">Reference proteome</keyword>
<comment type="similarity">
    <text evidence="1">Belongs to the N-acylglucosamine 2-epimerase family.</text>
</comment>
<proteinExistence type="inferred from homology"/>
<dbReference type="EMBL" id="BMEC01000005">
    <property type="protein sequence ID" value="GGC33431.1"/>
    <property type="molecule type" value="Genomic_DNA"/>
</dbReference>
<dbReference type="InterPro" id="IPR010819">
    <property type="entry name" value="AGE/CE"/>
</dbReference>
<keyword evidence="3" id="KW-0732">Signal</keyword>
<name>A0ABQ1M1U7_9BACT</name>
<dbReference type="RefSeq" id="WP_188462637.1">
    <property type="nucleotide sequence ID" value="NZ_BAABHU010000005.1"/>
</dbReference>
<organism evidence="4 5">
    <name type="scientific">Marivirga lumbricoides</name>
    <dbReference type="NCBI Taxonomy" id="1046115"/>
    <lineage>
        <taxon>Bacteria</taxon>
        <taxon>Pseudomonadati</taxon>
        <taxon>Bacteroidota</taxon>
        <taxon>Cytophagia</taxon>
        <taxon>Cytophagales</taxon>
        <taxon>Marivirgaceae</taxon>
        <taxon>Marivirga</taxon>
    </lineage>
</organism>
<dbReference type="Gene3D" id="1.50.10.10">
    <property type="match status" value="1"/>
</dbReference>
<evidence type="ECO:0000256" key="3">
    <source>
        <dbReference type="SAM" id="SignalP"/>
    </source>
</evidence>